<dbReference type="EMBL" id="LLXX01000119">
    <property type="protein sequence ID" value="KRR05160.1"/>
    <property type="molecule type" value="Genomic_DNA"/>
</dbReference>
<name>A0A0R3LB91_9BRAD</name>
<comment type="subcellular location">
    <subcellularLocation>
        <location evidence="1">Periplasm</location>
    </subcellularLocation>
</comment>
<comment type="similarity">
    <text evidence="2">Belongs to the bacterial solute-binding protein 1 family.</text>
</comment>
<organism evidence="6 7">
    <name type="scientific">Bradyrhizobium valentinum</name>
    <dbReference type="NCBI Taxonomy" id="1518501"/>
    <lineage>
        <taxon>Bacteria</taxon>
        <taxon>Pseudomonadati</taxon>
        <taxon>Pseudomonadota</taxon>
        <taxon>Alphaproteobacteria</taxon>
        <taxon>Hyphomicrobiales</taxon>
        <taxon>Nitrobacteraceae</taxon>
        <taxon>Bradyrhizobium</taxon>
    </lineage>
</organism>
<dbReference type="InterPro" id="IPR006311">
    <property type="entry name" value="TAT_signal"/>
</dbReference>
<evidence type="ECO:0000256" key="2">
    <source>
        <dbReference type="ARBA" id="ARBA00008520"/>
    </source>
</evidence>
<evidence type="ECO:0000256" key="4">
    <source>
        <dbReference type="ARBA" id="ARBA00022729"/>
    </source>
</evidence>
<gene>
    <name evidence="6" type="ORF">CP49_00845</name>
</gene>
<dbReference type="PANTHER" id="PTHR43649:SF34">
    <property type="entry name" value="ABC TRANSPORTER PERIPLASMIC-BINDING PROTEIN YCJN-RELATED"/>
    <property type="match status" value="1"/>
</dbReference>
<dbReference type="Proteomes" id="UP000051913">
    <property type="component" value="Unassembled WGS sequence"/>
</dbReference>
<proteinExistence type="inferred from homology"/>
<evidence type="ECO:0000256" key="3">
    <source>
        <dbReference type="ARBA" id="ARBA00022448"/>
    </source>
</evidence>
<dbReference type="AlphaFoldDB" id="A0A0R3LB91"/>
<evidence type="ECO:0000256" key="1">
    <source>
        <dbReference type="ARBA" id="ARBA00004418"/>
    </source>
</evidence>
<sequence length="454" mass="49512">MIKKNSSDKSAAVSRRKLLQAGAATLGAAAFPMPVIAQTKPFAGVTLRGASFQHRFFTLLQNYIPEFEAQTGMKVDLQLSAFPVYNQQANLELSSGGSAFDFVNVTFILAARWVAAGLLANLDEFTGDPSLTPAQWNPKDFVEGAQVPYRDAKGATYGYSWEGGAMVMGLSRMDLMEKKGLKIPKTFAELQQVCAEINGVENVTGIVSFQLHHWCLPPYIQGFGGNIFRNPPTDIMPALNSPEAIQAIEFYANLLKNYAPKGVVTYTEDQARQALLTGRSNIFIHSSAWITPILMSGDSKVKNTSRVVRMPAGPVRDFPAANSQGLGIPKNAKNKKAAWEFIKWALSPEISMRLVKEHGHSSVCRKSVIESEEYRKLNTVNGQDLGALYLEVLGLPAKGENYMAYRTVKEFPIVGDVLNKAFEQVATGQLAAPAAMNAAQEQAIANMRRAGTAL</sequence>
<dbReference type="Pfam" id="PF01547">
    <property type="entry name" value="SBP_bac_1"/>
    <property type="match status" value="1"/>
</dbReference>
<dbReference type="Gene3D" id="3.40.190.10">
    <property type="entry name" value="Periplasmic binding protein-like II"/>
    <property type="match status" value="2"/>
</dbReference>
<evidence type="ECO:0000256" key="5">
    <source>
        <dbReference type="ARBA" id="ARBA00022764"/>
    </source>
</evidence>
<evidence type="ECO:0000313" key="7">
    <source>
        <dbReference type="Proteomes" id="UP000051913"/>
    </source>
</evidence>
<protein>
    <submittedName>
        <fullName evidence="6">ABC transporter substrate-binding protein</fullName>
    </submittedName>
</protein>
<evidence type="ECO:0000313" key="6">
    <source>
        <dbReference type="EMBL" id="KRR05160.1"/>
    </source>
</evidence>
<dbReference type="RefSeq" id="WP_057851717.1">
    <property type="nucleotide sequence ID" value="NZ_LLXX01000119.1"/>
</dbReference>
<accession>A0A0R3LB91</accession>
<dbReference type="PANTHER" id="PTHR43649">
    <property type="entry name" value="ARABINOSE-BINDING PROTEIN-RELATED"/>
    <property type="match status" value="1"/>
</dbReference>
<keyword evidence="5" id="KW-0574">Periplasm</keyword>
<dbReference type="GO" id="GO:0042597">
    <property type="term" value="C:periplasmic space"/>
    <property type="evidence" value="ECO:0007669"/>
    <property type="project" value="UniProtKB-SubCell"/>
</dbReference>
<comment type="caution">
    <text evidence="6">The sequence shown here is derived from an EMBL/GenBank/DDBJ whole genome shotgun (WGS) entry which is preliminary data.</text>
</comment>
<dbReference type="SUPFAM" id="SSF53850">
    <property type="entry name" value="Periplasmic binding protein-like II"/>
    <property type="match status" value="1"/>
</dbReference>
<dbReference type="PROSITE" id="PS51318">
    <property type="entry name" value="TAT"/>
    <property type="match status" value="1"/>
</dbReference>
<keyword evidence="3" id="KW-0813">Transport</keyword>
<keyword evidence="4" id="KW-0732">Signal</keyword>
<dbReference type="InterPro" id="IPR050490">
    <property type="entry name" value="Bact_solute-bd_prot1"/>
</dbReference>
<reference evidence="6 7" key="1">
    <citation type="submission" date="2014-03" db="EMBL/GenBank/DDBJ databases">
        <title>Bradyrhizobium valentinum sp. nov., isolated from effective nodules of Lupinus mariae-josephae, a lupine endemic of basic-lime soils in Eastern Spain.</title>
        <authorList>
            <person name="Duran D."/>
            <person name="Rey L."/>
            <person name="Navarro A."/>
            <person name="Busquets A."/>
            <person name="Imperial J."/>
            <person name="Ruiz-Argueso T."/>
        </authorList>
    </citation>
    <scope>NUCLEOTIDE SEQUENCE [LARGE SCALE GENOMIC DNA]</scope>
    <source>
        <strain evidence="6 7">LmjM3</strain>
    </source>
</reference>
<keyword evidence="7" id="KW-1185">Reference proteome</keyword>
<dbReference type="InterPro" id="IPR006059">
    <property type="entry name" value="SBP"/>
</dbReference>